<dbReference type="InterPro" id="IPR024705">
    <property type="entry name" value="Ssp411"/>
</dbReference>
<feature type="non-terminal residue" evidence="1">
    <location>
        <position position="1"/>
    </location>
</feature>
<gene>
    <name evidence="1" type="ORF">MNBD_NITROSPINAE02-176</name>
</gene>
<keyword evidence="1" id="KW-0808">Transferase</keyword>
<dbReference type="InterPro" id="IPR008928">
    <property type="entry name" value="6-hairpin_glycosidase_sf"/>
</dbReference>
<sequence>REKKTTLKDMRKKIDALKNRLYNVRLKRPAPALEKQVLASWSAMMARGYIDLYTVTGKEKDLVIAKKTMSFIEKEMTADGELRHSRMNDTLSDETYLEDYSLAIAAYIDLFEATQDMAYLKKAESHVNKTIELFGDDKNGGFYMSASHLATPIVRQKAYFDNATPSGAAMMAMNLLRLYALTGDKNHFDQAVLTLRSGSEYTRMSNMMVATYLRALSAEVNGVREFALVGKGDDPAVKQALGEILRAPVFTRVALLIDHDKPESVPAVHKDKSQLGDEPTLYLCRNFACDTPVAGLKAIRKVIDKESKRIE</sequence>
<proteinExistence type="predicted"/>
<dbReference type="PANTHER" id="PTHR42899:SF1">
    <property type="entry name" value="SPERMATOGENESIS-ASSOCIATED PROTEIN 20"/>
    <property type="match status" value="1"/>
</dbReference>
<dbReference type="PANTHER" id="PTHR42899">
    <property type="entry name" value="SPERMATOGENESIS-ASSOCIATED PROTEIN 20"/>
    <property type="match status" value="1"/>
</dbReference>
<dbReference type="EMBL" id="UOGE01000056">
    <property type="protein sequence ID" value="VAX20446.1"/>
    <property type="molecule type" value="Genomic_DNA"/>
</dbReference>
<evidence type="ECO:0000313" key="1">
    <source>
        <dbReference type="EMBL" id="VAX20446.1"/>
    </source>
</evidence>
<dbReference type="SUPFAM" id="SSF48208">
    <property type="entry name" value="Six-hairpin glycosidases"/>
    <property type="match status" value="1"/>
</dbReference>
<organism evidence="1">
    <name type="scientific">hydrothermal vent metagenome</name>
    <dbReference type="NCBI Taxonomy" id="652676"/>
    <lineage>
        <taxon>unclassified sequences</taxon>
        <taxon>metagenomes</taxon>
        <taxon>ecological metagenomes</taxon>
    </lineage>
</organism>
<protein>
    <submittedName>
        <fullName evidence="1">Thymidylate kinase</fullName>
        <ecNumber evidence="1">2.7.4.9</ecNumber>
    </submittedName>
</protein>
<dbReference type="GO" id="GO:0004798">
    <property type="term" value="F:dTMP kinase activity"/>
    <property type="evidence" value="ECO:0007669"/>
    <property type="project" value="UniProtKB-EC"/>
</dbReference>
<dbReference type="GO" id="GO:0005975">
    <property type="term" value="P:carbohydrate metabolic process"/>
    <property type="evidence" value="ECO:0007669"/>
    <property type="project" value="InterPro"/>
</dbReference>
<dbReference type="EC" id="2.7.4.9" evidence="1"/>
<dbReference type="Gene3D" id="1.50.10.20">
    <property type="match status" value="1"/>
</dbReference>
<name>A0A3B1BQ34_9ZZZZ</name>
<keyword evidence="1" id="KW-0418">Kinase</keyword>
<dbReference type="AlphaFoldDB" id="A0A3B1BQ34"/>
<accession>A0A3B1BQ34</accession>
<reference evidence="1" key="1">
    <citation type="submission" date="2018-06" db="EMBL/GenBank/DDBJ databases">
        <authorList>
            <person name="Zhirakovskaya E."/>
        </authorList>
    </citation>
    <scope>NUCLEOTIDE SEQUENCE</scope>
</reference>